<protein>
    <submittedName>
        <fullName evidence="3">SET domain-containing protein-lysine N-methyltransferase</fullName>
    </submittedName>
</protein>
<feature type="domain" description="SET" evidence="2">
    <location>
        <begin position="1"/>
        <end position="106"/>
    </location>
</feature>
<dbReference type="InterPro" id="IPR001214">
    <property type="entry name" value="SET_dom"/>
</dbReference>
<comment type="caution">
    <text evidence="3">The sequence shown here is derived from an EMBL/GenBank/DDBJ whole genome shotgun (WGS) entry which is preliminary data.</text>
</comment>
<dbReference type="Proteomes" id="UP001595907">
    <property type="component" value="Unassembled WGS sequence"/>
</dbReference>
<feature type="transmembrane region" description="Helical" evidence="1">
    <location>
        <begin position="12"/>
        <end position="33"/>
    </location>
</feature>
<evidence type="ECO:0000259" key="2">
    <source>
        <dbReference type="PROSITE" id="PS50280"/>
    </source>
</evidence>
<dbReference type="InterPro" id="IPR009207">
    <property type="entry name" value="SET7_MeTrfase"/>
</dbReference>
<keyword evidence="1" id="KW-1133">Transmembrane helix</keyword>
<keyword evidence="4" id="KW-1185">Reference proteome</keyword>
<keyword evidence="1" id="KW-0472">Membrane</keyword>
<evidence type="ECO:0000313" key="3">
    <source>
        <dbReference type="EMBL" id="MFC4263788.1"/>
    </source>
</evidence>
<accession>A0ABV8QWS0</accession>
<dbReference type="SUPFAM" id="SSF82199">
    <property type="entry name" value="SET domain"/>
    <property type="match status" value="1"/>
</dbReference>
<sequence>MKTIAQKGRGMFASEAIPAFTVIEIAPVIVMPLSQKKALDKTLLHDYIFMWGPNEEQCCMALGMVPIYNHAYSSNCEYVMDYENNTIIIQTILPVQQDDELTINYNGAADDDTPIWFDAQ</sequence>
<organism evidence="3 4">
    <name type="scientific">Ferruginibacter yonginensis</name>
    <dbReference type="NCBI Taxonomy" id="1310416"/>
    <lineage>
        <taxon>Bacteria</taxon>
        <taxon>Pseudomonadati</taxon>
        <taxon>Bacteroidota</taxon>
        <taxon>Chitinophagia</taxon>
        <taxon>Chitinophagales</taxon>
        <taxon>Chitinophagaceae</taxon>
        <taxon>Ferruginibacter</taxon>
    </lineage>
</organism>
<name>A0ABV8QWS0_9BACT</name>
<keyword evidence="1" id="KW-0812">Transmembrane</keyword>
<dbReference type="Gene3D" id="2.170.270.10">
    <property type="entry name" value="SET domain"/>
    <property type="match status" value="1"/>
</dbReference>
<evidence type="ECO:0000313" key="4">
    <source>
        <dbReference type="Proteomes" id="UP001595907"/>
    </source>
</evidence>
<gene>
    <name evidence="3" type="ORF">ACFOWM_12905</name>
</gene>
<proteinExistence type="predicted"/>
<dbReference type="PIRSF" id="PIRSF022536">
    <property type="entry name" value="A612L_SET"/>
    <property type="match status" value="1"/>
</dbReference>
<dbReference type="EMBL" id="JBHSCZ010000004">
    <property type="protein sequence ID" value="MFC4263788.1"/>
    <property type="molecule type" value="Genomic_DNA"/>
</dbReference>
<dbReference type="InterPro" id="IPR046341">
    <property type="entry name" value="SET_dom_sf"/>
</dbReference>
<dbReference type="Pfam" id="PF00856">
    <property type="entry name" value="SET"/>
    <property type="match status" value="1"/>
</dbReference>
<dbReference type="PROSITE" id="PS50280">
    <property type="entry name" value="SET"/>
    <property type="match status" value="1"/>
</dbReference>
<reference evidence="4" key="1">
    <citation type="journal article" date="2019" name="Int. J. Syst. Evol. Microbiol.">
        <title>The Global Catalogue of Microorganisms (GCM) 10K type strain sequencing project: providing services to taxonomists for standard genome sequencing and annotation.</title>
        <authorList>
            <consortium name="The Broad Institute Genomics Platform"/>
            <consortium name="The Broad Institute Genome Sequencing Center for Infectious Disease"/>
            <person name="Wu L."/>
            <person name="Ma J."/>
        </authorList>
    </citation>
    <scope>NUCLEOTIDE SEQUENCE [LARGE SCALE GENOMIC DNA]</scope>
    <source>
        <strain evidence="4">CECT 8289</strain>
    </source>
</reference>
<dbReference type="RefSeq" id="WP_379710812.1">
    <property type="nucleotide sequence ID" value="NZ_JBHSCZ010000004.1"/>
</dbReference>
<evidence type="ECO:0000256" key="1">
    <source>
        <dbReference type="SAM" id="Phobius"/>
    </source>
</evidence>